<dbReference type="EMBL" id="BBTG02000024">
    <property type="protein sequence ID" value="GAO18462.1"/>
    <property type="molecule type" value="Genomic_DNA"/>
</dbReference>
<dbReference type="InterPro" id="IPR056019">
    <property type="entry name" value="DUF7598"/>
</dbReference>
<name>A0A063BQV7_USTVR</name>
<dbReference type="EMBL" id="CP072758">
    <property type="protein sequence ID" value="QUC22997.1"/>
    <property type="molecule type" value="Genomic_DNA"/>
</dbReference>
<reference evidence="5" key="3">
    <citation type="submission" date="2020-03" db="EMBL/GenBank/DDBJ databases">
        <title>A mixture of massive structural variations and highly conserved coding sequences in Ustilaginoidea virens genome.</title>
        <authorList>
            <person name="Zhang K."/>
            <person name="Zhao Z."/>
            <person name="Zhang Z."/>
            <person name="Li Y."/>
            <person name="Hsiang T."/>
            <person name="Sun W."/>
        </authorList>
    </citation>
    <scope>NUCLEOTIDE SEQUENCE</scope>
    <source>
        <strain evidence="5">UV-8b</strain>
    </source>
</reference>
<organism evidence="4 7">
    <name type="scientific">Ustilaginoidea virens</name>
    <name type="common">Rice false smut fungus</name>
    <name type="synonym">Villosiclava virens</name>
    <dbReference type="NCBI Taxonomy" id="1159556"/>
    <lineage>
        <taxon>Eukaryota</taxon>
        <taxon>Fungi</taxon>
        <taxon>Dikarya</taxon>
        <taxon>Ascomycota</taxon>
        <taxon>Pezizomycotina</taxon>
        <taxon>Sordariomycetes</taxon>
        <taxon>Hypocreomycetidae</taxon>
        <taxon>Hypocreales</taxon>
        <taxon>Clavicipitaceae</taxon>
        <taxon>Ustilaginoidea</taxon>
    </lineage>
</organism>
<dbReference type="Proteomes" id="UP000054053">
    <property type="component" value="Unassembled WGS sequence"/>
</dbReference>
<gene>
    <name evidence="5" type="ORF">UV8b_07238</name>
    <name evidence="4" type="ORF">UVI_02042240</name>
</gene>
<feature type="transmembrane region" description="Helical" evidence="2">
    <location>
        <begin position="57"/>
        <end position="80"/>
    </location>
</feature>
<evidence type="ECO:0000313" key="5">
    <source>
        <dbReference type="EMBL" id="QUC22997.1"/>
    </source>
</evidence>
<protein>
    <recommendedName>
        <fullName evidence="3">DUF7598 domain-containing protein</fullName>
    </recommendedName>
</protein>
<dbReference type="HOGENOM" id="CLU_066685_0_0_1"/>
<feature type="compositionally biased region" description="Polar residues" evidence="1">
    <location>
        <begin position="178"/>
        <end position="196"/>
    </location>
</feature>
<dbReference type="OrthoDB" id="5327148at2759"/>
<evidence type="ECO:0000256" key="1">
    <source>
        <dbReference type="SAM" id="MobiDB-lite"/>
    </source>
</evidence>
<keyword evidence="2" id="KW-1133">Transmembrane helix</keyword>
<dbReference type="AlphaFoldDB" id="A0A063BQV7"/>
<keyword evidence="6" id="KW-1185">Reference proteome</keyword>
<proteinExistence type="predicted"/>
<dbReference type="RefSeq" id="XP_043000670.1">
    <property type="nucleotide sequence ID" value="XM_043144735.1"/>
</dbReference>
<evidence type="ECO:0000256" key="2">
    <source>
        <dbReference type="SAM" id="Phobius"/>
    </source>
</evidence>
<evidence type="ECO:0000313" key="7">
    <source>
        <dbReference type="Proteomes" id="UP000054053"/>
    </source>
</evidence>
<dbReference type="Pfam" id="PF24535">
    <property type="entry name" value="DUF7598"/>
    <property type="match status" value="1"/>
</dbReference>
<evidence type="ECO:0000313" key="6">
    <source>
        <dbReference type="Proteomes" id="UP000027002"/>
    </source>
</evidence>
<evidence type="ECO:0000259" key="3">
    <source>
        <dbReference type="Pfam" id="PF24535"/>
    </source>
</evidence>
<accession>A0A063BQV7</accession>
<dbReference type="GeneID" id="66068015"/>
<feature type="domain" description="DUF7598" evidence="3">
    <location>
        <begin position="22"/>
        <end position="159"/>
    </location>
</feature>
<feature type="transmembrane region" description="Helical" evidence="2">
    <location>
        <begin position="139"/>
        <end position="160"/>
    </location>
</feature>
<sequence length="284" mass="32136">MPWMIVFKLIKMFKPEYIQGVGMVVLQILRVFTVITLAAMCASYWVFIVKVDKQRAYFVFECTSLFFTSLLPIVLIVSEFPLVRFVRRYFREAWPMLSDSYGLAWLGFSMVLLSCNMFGNLNKPANDADKLGPHFSKLVLASAILGFTFGVLNLVCSFVWSDAKEGINSRDIRANGTLANNRRQSLPDYSSTTRSNSFKELRDEKKRSKMLSGFFSKGKGTGEKTFNRPIISAPIQAHQDVERDAGRVDRGSPIAPNVQRPPTALHPANSRRSSEYSVADMNRF</sequence>
<keyword evidence="2" id="KW-0812">Transmembrane</keyword>
<feature type="region of interest" description="Disordered" evidence="1">
    <location>
        <begin position="244"/>
        <end position="284"/>
    </location>
</feature>
<evidence type="ECO:0000313" key="4">
    <source>
        <dbReference type="EMBL" id="GAO18462.1"/>
    </source>
</evidence>
<reference evidence="7" key="2">
    <citation type="journal article" date="2016" name="Genome Announc.">
        <title>Genome sequence of Ustilaginoidea virens IPU010, a rice pathogenic fungus causing false smut.</title>
        <authorList>
            <person name="Kumagai T."/>
            <person name="Ishii T."/>
            <person name="Terai G."/>
            <person name="Umemura M."/>
            <person name="Machida M."/>
            <person name="Asai K."/>
        </authorList>
    </citation>
    <scope>NUCLEOTIDE SEQUENCE [LARGE SCALE GENOMIC DNA]</scope>
    <source>
        <strain evidence="7">IPU010</strain>
    </source>
</reference>
<dbReference type="Proteomes" id="UP000027002">
    <property type="component" value="Chromosome 6"/>
</dbReference>
<reference evidence="4" key="1">
    <citation type="journal article" date="2016" name="Genome Announc.">
        <title>Genome Sequence of Ustilaginoidea virens IPU010, a Rice Pathogenic Fungus Causing False Smut.</title>
        <authorList>
            <person name="Kumagai T."/>
            <person name="Ishii T."/>
            <person name="Terai G."/>
            <person name="Umemura M."/>
            <person name="Machida M."/>
            <person name="Asai K."/>
        </authorList>
    </citation>
    <scope>NUCLEOTIDE SEQUENCE [LARGE SCALE GENOMIC DNA]</scope>
    <source>
        <strain evidence="4">IPU010</strain>
    </source>
</reference>
<feature type="region of interest" description="Disordered" evidence="1">
    <location>
        <begin position="178"/>
        <end position="204"/>
    </location>
</feature>
<dbReference type="KEGG" id="uvi:66068015"/>
<dbReference type="STRING" id="1159556.A0A063BQV7"/>
<feature type="transmembrane region" description="Helical" evidence="2">
    <location>
        <begin position="21"/>
        <end position="45"/>
    </location>
</feature>
<keyword evidence="2" id="KW-0472">Membrane</keyword>